<dbReference type="PANTHER" id="PTHR30389:SF17">
    <property type="entry name" value="L(+)-TARTRATE DEHYDRATASE SUBUNIT ALPHA-RELATED"/>
    <property type="match status" value="1"/>
</dbReference>
<evidence type="ECO:0000256" key="6">
    <source>
        <dbReference type="ARBA" id="ARBA00023239"/>
    </source>
</evidence>
<evidence type="ECO:0000256" key="3">
    <source>
        <dbReference type="ARBA" id="ARBA00022723"/>
    </source>
</evidence>
<dbReference type="RefSeq" id="WP_165978511.1">
    <property type="nucleotide sequence ID" value="NZ_SMKY01000212.1"/>
</dbReference>
<evidence type="ECO:0000256" key="2">
    <source>
        <dbReference type="ARBA" id="ARBA00022485"/>
    </source>
</evidence>
<gene>
    <name evidence="8" type="ORF">E1293_33245</name>
</gene>
<keyword evidence="4" id="KW-0408">Iron</keyword>
<dbReference type="GO" id="GO:0016829">
    <property type="term" value="F:lyase activity"/>
    <property type="evidence" value="ECO:0007669"/>
    <property type="project" value="UniProtKB-KW"/>
</dbReference>
<keyword evidence="6" id="KW-0456">Lyase</keyword>
<keyword evidence="5" id="KW-0411">Iron-sulfur</keyword>
<dbReference type="EMBL" id="SMKY01000212">
    <property type="protein sequence ID" value="TDD71853.1"/>
    <property type="molecule type" value="Genomic_DNA"/>
</dbReference>
<keyword evidence="9" id="KW-1185">Reference proteome</keyword>
<evidence type="ECO:0000256" key="1">
    <source>
        <dbReference type="ARBA" id="ARBA00008876"/>
    </source>
</evidence>
<evidence type="ECO:0000313" key="8">
    <source>
        <dbReference type="EMBL" id="TDD71853.1"/>
    </source>
</evidence>
<dbReference type="InterPro" id="IPR004646">
    <property type="entry name" value="Fe-S_hydro-lyase_TtdA-typ_cat"/>
</dbReference>
<organism evidence="8 9">
    <name type="scientific">Actinomadura darangshiensis</name>
    <dbReference type="NCBI Taxonomy" id="705336"/>
    <lineage>
        <taxon>Bacteria</taxon>
        <taxon>Bacillati</taxon>
        <taxon>Actinomycetota</taxon>
        <taxon>Actinomycetes</taxon>
        <taxon>Streptosporangiales</taxon>
        <taxon>Thermomonosporaceae</taxon>
        <taxon>Actinomadura</taxon>
    </lineage>
</organism>
<dbReference type="Proteomes" id="UP000295578">
    <property type="component" value="Unassembled WGS sequence"/>
</dbReference>
<comment type="similarity">
    <text evidence="1">Belongs to the class-I fumarase family.</text>
</comment>
<sequence length="190" mass="20465">MGPGTVRLGTDQLYDDLREVSAALYKKALTDLPPDVRHSVDAAHRREDGGARRRLEVMVKAIETSDETGIIVCQDTGICVFFVEIGTEAPVNGARMTQALRQGIALASERHSLRSSIVHPLTRENRQDNTGDGVPAVHVDFADGGDGLDILLIPKGSGSENMSFMRMLSPADGQAGVKKYILDRVVEAGP</sequence>
<dbReference type="GO" id="GO:0051539">
    <property type="term" value="F:4 iron, 4 sulfur cluster binding"/>
    <property type="evidence" value="ECO:0007669"/>
    <property type="project" value="UniProtKB-KW"/>
</dbReference>
<comment type="caution">
    <text evidence="8">The sequence shown here is derived from an EMBL/GenBank/DDBJ whole genome shotgun (WGS) entry which is preliminary data.</text>
</comment>
<reference evidence="8 9" key="1">
    <citation type="submission" date="2019-03" db="EMBL/GenBank/DDBJ databases">
        <title>Draft genome sequences of novel Actinobacteria.</title>
        <authorList>
            <person name="Sahin N."/>
            <person name="Ay H."/>
            <person name="Saygin H."/>
        </authorList>
    </citation>
    <scope>NUCLEOTIDE SEQUENCE [LARGE SCALE GENOMIC DNA]</scope>
    <source>
        <strain evidence="8 9">DSM 45941</strain>
    </source>
</reference>
<accession>A0A4R5AGU4</accession>
<evidence type="ECO:0000256" key="5">
    <source>
        <dbReference type="ARBA" id="ARBA00023014"/>
    </source>
</evidence>
<dbReference type="InterPro" id="IPR051208">
    <property type="entry name" value="Class-I_Fumarase/Tartrate_DH"/>
</dbReference>
<keyword evidence="2" id="KW-0004">4Fe-4S</keyword>
<dbReference type="AlphaFoldDB" id="A0A4R5AGU4"/>
<dbReference type="PANTHER" id="PTHR30389">
    <property type="entry name" value="FUMARATE HYDRATASE-RELATED"/>
    <property type="match status" value="1"/>
</dbReference>
<protein>
    <submittedName>
        <fullName evidence="8">Fumarate hydratase</fullName>
    </submittedName>
</protein>
<evidence type="ECO:0000259" key="7">
    <source>
        <dbReference type="Pfam" id="PF05681"/>
    </source>
</evidence>
<name>A0A4R5AGU4_9ACTN</name>
<dbReference type="GO" id="GO:0046872">
    <property type="term" value="F:metal ion binding"/>
    <property type="evidence" value="ECO:0007669"/>
    <property type="project" value="UniProtKB-KW"/>
</dbReference>
<feature type="non-terminal residue" evidence="8">
    <location>
        <position position="190"/>
    </location>
</feature>
<keyword evidence="3" id="KW-0479">Metal-binding</keyword>
<feature type="domain" description="Fe-S hydro-lyase tartrate dehydratase alpha-type catalytic" evidence="7">
    <location>
        <begin position="21"/>
        <end position="190"/>
    </location>
</feature>
<evidence type="ECO:0000256" key="4">
    <source>
        <dbReference type="ARBA" id="ARBA00023004"/>
    </source>
</evidence>
<dbReference type="Pfam" id="PF05681">
    <property type="entry name" value="Fumerase"/>
    <property type="match status" value="1"/>
</dbReference>
<evidence type="ECO:0000313" key="9">
    <source>
        <dbReference type="Proteomes" id="UP000295578"/>
    </source>
</evidence>
<dbReference type="NCBIfam" id="TIGR00722">
    <property type="entry name" value="ttdA_fumA_fumB"/>
    <property type="match status" value="1"/>
</dbReference>
<proteinExistence type="inferred from homology"/>